<feature type="compositionally biased region" description="Basic and acidic residues" evidence="9">
    <location>
        <begin position="536"/>
        <end position="545"/>
    </location>
</feature>
<comment type="subcellular location">
    <subcellularLocation>
        <location evidence="2">Membrane</location>
    </subcellularLocation>
</comment>
<gene>
    <name evidence="13" type="ORF">LIP_0166</name>
</gene>
<evidence type="ECO:0000256" key="9">
    <source>
        <dbReference type="SAM" id="MobiDB-lite"/>
    </source>
</evidence>
<feature type="coiled-coil region" evidence="8">
    <location>
        <begin position="260"/>
        <end position="301"/>
    </location>
</feature>
<organism evidence="13 14">
    <name type="scientific">Limnochorda pilosa</name>
    <dbReference type="NCBI Taxonomy" id="1555112"/>
    <lineage>
        <taxon>Bacteria</taxon>
        <taxon>Bacillati</taxon>
        <taxon>Bacillota</taxon>
        <taxon>Limnochordia</taxon>
        <taxon>Limnochordales</taxon>
        <taxon>Limnochordaceae</taxon>
        <taxon>Limnochorda</taxon>
    </lineage>
</organism>
<dbReference type="STRING" id="1555112.LIP_0166"/>
<dbReference type="InterPro" id="IPR003661">
    <property type="entry name" value="HisK_dim/P_dom"/>
</dbReference>
<dbReference type="PANTHER" id="PTHR43711:SF31">
    <property type="entry name" value="HISTIDINE KINASE"/>
    <property type="match status" value="1"/>
</dbReference>
<evidence type="ECO:0000313" key="13">
    <source>
        <dbReference type="EMBL" id="BAS26023.1"/>
    </source>
</evidence>
<dbReference type="GO" id="GO:0016020">
    <property type="term" value="C:membrane"/>
    <property type="evidence" value="ECO:0007669"/>
    <property type="project" value="UniProtKB-SubCell"/>
</dbReference>
<dbReference type="InterPro" id="IPR036097">
    <property type="entry name" value="HisK_dim/P_sf"/>
</dbReference>
<dbReference type="InterPro" id="IPR003594">
    <property type="entry name" value="HATPase_dom"/>
</dbReference>
<keyword evidence="5" id="KW-0808">Transferase</keyword>
<comment type="catalytic activity">
    <reaction evidence="1">
        <text>ATP + protein L-histidine = ADP + protein N-phospho-L-histidine.</text>
        <dbReference type="EC" id="2.7.13.3"/>
    </reaction>
</comment>
<dbReference type="OrthoDB" id="9813394at2"/>
<feature type="transmembrane region" description="Helical" evidence="10">
    <location>
        <begin position="193"/>
        <end position="219"/>
    </location>
</feature>
<dbReference type="Pfam" id="PF00512">
    <property type="entry name" value="HisKA"/>
    <property type="match status" value="1"/>
</dbReference>
<evidence type="ECO:0000256" key="3">
    <source>
        <dbReference type="ARBA" id="ARBA00012438"/>
    </source>
</evidence>
<feature type="domain" description="Histidine kinase" evidence="11">
    <location>
        <begin position="301"/>
        <end position="525"/>
    </location>
</feature>
<dbReference type="CDD" id="cd06225">
    <property type="entry name" value="HAMP"/>
    <property type="match status" value="1"/>
</dbReference>
<keyword evidence="8" id="KW-0175">Coiled coil</keyword>
<dbReference type="Gene3D" id="6.10.340.10">
    <property type="match status" value="1"/>
</dbReference>
<accession>A0A0K2SFZ1</accession>
<dbReference type="KEGG" id="lpil:LIP_0166"/>
<dbReference type="SMART" id="SM00388">
    <property type="entry name" value="HisKA"/>
    <property type="match status" value="1"/>
</dbReference>
<dbReference type="SUPFAM" id="SSF47384">
    <property type="entry name" value="Homodimeric domain of signal transducing histidine kinase"/>
    <property type="match status" value="1"/>
</dbReference>
<keyword evidence="14" id="KW-1185">Reference proteome</keyword>
<dbReference type="EC" id="2.7.13.3" evidence="3"/>
<dbReference type="Gene3D" id="3.30.565.10">
    <property type="entry name" value="Histidine kinase-like ATPase, C-terminal domain"/>
    <property type="match status" value="1"/>
</dbReference>
<dbReference type="Gene3D" id="1.10.287.130">
    <property type="match status" value="1"/>
</dbReference>
<keyword evidence="10" id="KW-0472">Membrane</keyword>
<dbReference type="EMBL" id="AP014924">
    <property type="protein sequence ID" value="BAS26023.1"/>
    <property type="molecule type" value="Genomic_DNA"/>
</dbReference>
<dbReference type="InterPro" id="IPR050736">
    <property type="entry name" value="Sensor_HK_Regulatory"/>
</dbReference>
<dbReference type="GO" id="GO:0000155">
    <property type="term" value="F:phosphorelay sensor kinase activity"/>
    <property type="evidence" value="ECO:0007669"/>
    <property type="project" value="InterPro"/>
</dbReference>
<name>A0A0K2SFZ1_LIMPI</name>
<keyword evidence="10" id="KW-0812">Transmembrane</keyword>
<dbReference type="Pfam" id="PF02518">
    <property type="entry name" value="HATPase_c"/>
    <property type="match status" value="1"/>
</dbReference>
<dbReference type="PROSITE" id="PS50885">
    <property type="entry name" value="HAMP"/>
    <property type="match status" value="1"/>
</dbReference>
<dbReference type="PANTHER" id="PTHR43711">
    <property type="entry name" value="TWO-COMPONENT HISTIDINE KINASE"/>
    <property type="match status" value="1"/>
</dbReference>
<evidence type="ECO:0000256" key="7">
    <source>
        <dbReference type="ARBA" id="ARBA00023012"/>
    </source>
</evidence>
<dbReference type="RefSeq" id="WP_068133044.1">
    <property type="nucleotide sequence ID" value="NZ_AP014924.1"/>
</dbReference>
<dbReference type="PATRIC" id="fig|1555112.3.peg.170"/>
<keyword evidence="10" id="KW-1133">Transmembrane helix</keyword>
<evidence type="ECO:0000259" key="12">
    <source>
        <dbReference type="PROSITE" id="PS50885"/>
    </source>
</evidence>
<evidence type="ECO:0000256" key="2">
    <source>
        <dbReference type="ARBA" id="ARBA00004370"/>
    </source>
</evidence>
<dbReference type="Pfam" id="PF00672">
    <property type="entry name" value="HAMP"/>
    <property type="match status" value="1"/>
</dbReference>
<evidence type="ECO:0000256" key="4">
    <source>
        <dbReference type="ARBA" id="ARBA00022553"/>
    </source>
</evidence>
<dbReference type="PRINTS" id="PR00344">
    <property type="entry name" value="BCTRLSENSOR"/>
</dbReference>
<dbReference type="SUPFAM" id="SSF158472">
    <property type="entry name" value="HAMP domain-like"/>
    <property type="match status" value="1"/>
</dbReference>
<dbReference type="SMART" id="SM00387">
    <property type="entry name" value="HATPase_c"/>
    <property type="match status" value="1"/>
</dbReference>
<dbReference type="Proteomes" id="UP000065807">
    <property type="component" value="Chromosome"/>
</dbReference>
<evidence type="ECO:0000256" key="6">
    <source>
        <dbReference type="ARBA" id="ARBA00022777"/>
    </source>
</evidence>
<dbReference type="InterPro" id="IPR004358">
    <property type="entry name" value="Sig_transdc_His_kin-like_C"/>
</dbReference>
<evidence type="ECO:0000256" key="5">
    <source>
        <dbReference type="ARBA" id="ARBA00022679"/>
    </source>
</evidence>
<dbReference type="SMART" id="SM00304">
    <property type="entry name" value="HAMP"/>
    <property type="match status" value="1"/>
</dbReference>
<evidence type="ECO:0000259" key="11">
    <source>
        <dbReference type="PROSITE" id="PS50109"/>
    </source>
</evidence>
<keyword evidence="4" id="KW-0597">Phosphoprotein</keyword>
<keyword evidence="6" id="KW-0418">Kinase</keyword>
<evidence type="ECO:0000256" key="10">
    <source>
        <dbReference type="SAM" id="Phobius"/>
    </source>
</evidence>
<dbReference type="CDD" id="cd00082">
    <property type="entry name" value="HisKA"/>
    <property type="match status" value="1"/>
</dbReference>
<sequence>MRFARSLRFKFVAAFVFFVVSLSASLGWLASRQIADALYEQLLRRGELLLSDLRKEAASAQEIEEPLRRDLYLTLLTYRAVVGEVIYAQVVQDGQVLSQSSAASDGKVPSLPGAFAAVLAGGPGVTSPRVVVTSRGSDGSPYLDMLQVIPSSPAAAPAAPADGQEAAPAPSYVRLGLSLSQINGEIRHTQLRIGLLALAFVAAGLAVAFTLFQAILGPVGRMMGFVKRVGEGDLGARVEVTSGDELEALAHEFNQMADSLAHRDHALRQVNERLEEANRQLQQVNRELEQANQAKSRFLSTMGHELKTPLHSVRGYAQLLLRESDGRLTRSQREDTEAILQAGDHLLELIDNILFFNRTGEDREPLHLEPVELVELVGRAWDHVRFLAERRSVRLRLLAPRRVRVMADRTKLRQVMINLLHNAVKFTRHGVVQVRLEPGASVTVVEVSDTGKGLEPGNEEKVFDPFVQLGGQEEPGQEGIGLGLAVVRRFVQLHGGRVWAESGNRIAERDGRQGATFVVELPTSGPQLSDDLPEEAELHAHSGRG</sequence>
<reference evidence="14" key="1">
    <citation type="submission" date="2015-07" db="EMBL/GenBank/DDBJ databases">
        <title>Complete genome sequence and phylogenetic analysis of Limnochorda pilosa.</title>
        <authorList>
            <person name="Watanabe M."/>
            <person name="Kojima H."/>
            <person name="Fukui M."/>
        </authorList>
    </citation>
    <scope>NUCLEOTIDE SEQUENCE [LARGE SCALE GENOMIC DNA]</scope>
    <source>
        <strain evidence="14">HC45</strain>
    </source>
</reference>
<keyword evidence="7" id="KW-0902">Two-component regulatory system</keyword>
<reference evidence="14" key="2">
    <citation type="journal article" date="2016" name="Int. J. Syst. Evol. Microbiol.">
        <title>Complete genome sequence and cell structure of Limnochorda pilosa, a Gram-negative spore-former within the phylum Firmicutes.</title>
        <authorList>
            <person name="Watanabe M."/>
            <person name="Kojima H."/>
            <person name="Fukui M."/>
        </authorList>
    </citation>
    <scope>NUCLEOTIDE SEQUENCE [LARGE SCALE GENOMIC DNA]</scope>
    <source>
        <strain evidence="14">HC45</strain>
    </source>
</reference>
<feature type="domain" description="HAMP" evidence="12">
    <location>
        <begin position="213"/>
        <end position="265"/>
    </location>
</feature>
<dbReference type="AlphaFoldDB" id="A0A0K2SFZ1"/>
<dbReference type="SUPFAM" id="SSF55874">
    <property type="entry name" value="ATPase domain of HSP90 chaperone/DNA topoisomerase II/histidine kinase"/>
    <property type="match status" value="1"/>
</dbReference>
<evidence type="ECO:0000256" key="1">
    <source>
        <dbReference type="ARBA" id="ARBA00000085"/>
    </source>
</evidence>
<protein>
    <recommendedName>
        <fullName evidence="3">histidine kinase</fullName>
        <ecNumber evidence="3">2.7.13.3</ecNumber>
    </recommendedName>
</protein>
<dbReference type="InterPro" id="IPR036890">
    <property type="entry name" value="HATPase_C_sf"/>
</dbReference>
<dbReference type="PROSITE" id="PS50109">
    <property type="entry name" value="HIS_KIN"/>
    <property type="match status" value="1"/>
</dbReference>
<dbReference type="InterPro" id="IPR003660">
    <property type="entry name" value="HAMP_dom"/>
</dbReference>
<evidence type="ECO:0000313" key="14">
    <source>
        <dbReference type="Proteomes" id="UP000065807"/>
    </source>
</evidence>
<dbReference type="InterPro" id="IPR005467">
    <property type="entry name" value="His_kinase_dom"/>
</dbReference>
<evidence type="ECO:0000256" key="8">
    <source>
        <dbReference type="SAM" id="Coils"/>
    </source>
</evidence>
<feature type="region of interest" description="Disordered" evidence="9">
    <location>
        <begin position="522"/>
        <end position="545"/>
    </location>
</feature>
<proteinExistence type="predicted"/>